<dbReference type="EMBL" id="JBFOLJ010000001">
    <property type="protein sequence ID" value="KAL2558938.1"/>
    <property type="molecule type" value="Genomic_DNA"/>
</dbReference>
<name>A0ABD1XDF0_9LAMI</name>
<comment type="caution">
    <text evidence="1">The sequence shown here is derived from an EMBL/GenBank/DDBJ whole genome shotgun (WGS) entry which is preliminary data.</text>
</comment>
<evidence type="ECO:0000313" key="2">
    <source>
        <dbReference type="Proteomes" id="UP001604277"/>
    </source>
</evidence>
<protein>
    <submittedName>
        <fullName evidence="1">Uncharacterized protein</fullName>
    </submittedName>
</protein>
<proteinExistence type="predicted"/>
<dbReference type="Proteomes" id="UP001604277">
    <property type="component" value="Unassembled WGS sequence"/>
</dbReference>
<accession>A0ABD1XDF0</accession>
<sequence length="123" mass="13662">MSQISFINEAFDLDLALTTMKFGKFDHGLNSILPTTTILKNLGNRVAILFLSSKKIDHQKILPIERLDLVKSQTSFACLGVWEVKLLCANMRLPKISPNLGRGSLAEAVPLLDESQLTAYFGR</sequence>
<organism evidence="1 2">
    <name type="scientific">Forsythia ovata</name>
    <dbReference type="NCBI Taxonomy" id="205694"/>
    <lineage>
        <taxon>Eukaryota</taxon>
        <taxon>Viridiplantae</taxon>
        <taxon>Streptophyta</taxon>
        <taxon>Embryophyta</taxon>
        <taxon>Tracheophyta</taxon>
        <taxon>Spermatophyta</taxon>
        <taxon>Magnoliopsida</taxon>
        <taxon>eudicotyledons</taxon>
        <taxon>Gunneridae</taxon>
        <taxon>Pentapetalae</taxon>
        <taxon>asterids</taxon>
        <taxon>lamiids</taxon>
        <taxon>Lamiales</taxon>
        <taxon>Oleaceae</taxon>
        <taxon>Forsythieae</taxon>
        <taxon>Forsythia</taxon>
    </lineage>
</organism>
<keyword evidence="2" id="KW-1185">Reference proteome</keyword>
<evidence type="ECO:0000313" key="1">
    <source>
        <dbReference type="EMBL" id="KAL2558938.1"/>
    </source>
</evidence>
<reference evidence="2" key="1">
    <citation type="submission" date="2024-07" db="EMBL/GenBank/DDBJ databases">
        <title>Two chromosome-level genome assemblies of Korean endemic species Abeliophyllum distichum and Forsythia ovata (Oleaceae).</title>
        <authorList>
            <person name="Jang H."/>
        </authorList>
    </citation>
    <scope>NUCLEOTIDE SEQUENCE [LARGE SCALE GENOMIC DNA]</scope>
</reference>
<gene>
    <name evidence="1" type="ORF">Fot_03677</name>
</gene>
<dbReference type="AlphaFoldDB" id="A0ABD1XDF0"/>